<evidence type="ECO:0000256" key="1">
    <source>
        <dbReference type="SAM" id="MobiDB-lite"/>
    </source>
</evidence>
<evidence type="ECO:0000313" key="3">
    <source>
        <dbReference type="Proteomes" id="UP000652761"/>
    </source>
</evidence>
<dbReference type="EMBL" id="NMUH01002427">
    <property type="protein sequence ID" value="MQL99904.1"/>
    <property type="molecule type" value="Genomic_DNA"/>
</dbReference>
<feature type="compositionally biased region" description="Basic and acidic residues" evidence="1">
    <location>
        <begin position="131"/>
        <end position="140"/>
    </location>
</feature>
<protein>
    <submittedName>
        <fullName evidence="2">Uncharacterized protein</fullName>
    </submittedName>
</protein>
<feature type="region of interest" description="Disordered" evidence="1">
    <location>
        <begin position="39"/>
        <end position="58"/>
    </location>
</feature>
<proteinExistence type="predicted"/>
<accession>A0A843W4H3</accession>
<feature type="region of interest" description="Disordered" evidence="1">
    <location>
        <begin position="79"/>
        <end position="140"/>
    </location>
</feature>
<sequence length="140" mass="16201">MVLNVSVKELYMRREGTHRSLRLDLVFMKQVPATSYFPSLSPASSTRPRARLQKGNCANTTYGEGNELYGHQVHAWARGQQKGGYGKGGQEEKRKRRERFFWSEEASNQQKPRRSPLRFCSKEASPVKKKKGEEKGRRER</sequence>
<reference evidence="2" key="1">
    <citation type="submission" date="2017-07" db="EMBL/GenBank/DDBJ databases">
        <title>Taro Niue Genome Assembly and Annotation.</title>
        <authorList>
            <person name="Atibalentja N."/>
            <person name="Keating K."/>
            <person name="Fields C.J."/>
        </authorList>
    </citation>
    <scope>NUCLEOTIDE SEQUENCE</scope>
    <source>
        <strain evidence="2">Niue_2</strain>
        <tissue evidence="2">Leaf</tissue>
    </source>
</reference>
<evidence type="ECO:0000313" key="2">
    <source>
        <dbReference type="EMBL" id="MQL99904.1"/>
    </source>
</evidence>
<comment type="caution">
    <text evidence="2">The sequence shown here is derived from an EMBL/GenBank/DDBJ whole genome shotgun (WGS) entry which is preliminary data.</text>
</comment>
<dbReference type="AlphaFoldDB" id="A0A843W4H3"/>
<dbReference type="Proteomes" id="UP000652761">
    <property type="component" value="Unassembled WGS sequence"/>
</dbReference>
<name>A0A843W4H3_COLES</name>
<organism evidence="2 3">
    <name type="scientific">Colocasia esculenta</name>
    <name type="common">Wild taro</name>
    <name type="synonym">Arum esculentum</name>
    <dbReference type="NCBI Taxonomy" id="4460"/>
    <lineage>
        <taxon>Eukaryota</taxon>
        <taxon>Viridiplantae</taxon>
        <taxon>Streptophyta</taxon>
        <taxon>Embryophyta</taxon>
        <taxon>Tracheophyta</taxon>
        <taxon>Spermatophyta</taxon>
        <taxon>Magnoliopsida</taxon>
        <taxon>Liliopsida</taxon>
        <taxon>Araceae</taxon>
        <taxon>Aroideae</taxon>
        <taxon>Colocasieae</taxon>
        <taxon>Colocasia</taxon>
    </lineage>
</organism>
<gene>
    <name evidence="2" type="ORF">Taro_032629</name>
</gene>
<keyword evidence="3" id="KW-1185">Reference proteome</keyword>